<dbReference type="Proteomes" id="UP000553632">
    <property type="component" value="Unassembled WGS sequence"/>
</dbReference>
<feature type="compositionally biased region" description="Acidic residues" evidence="1">
    <location>
        <begin position="835"/>
        <end position="844"/>
    </location>
</feature>
<protein>
    <submittedName>
        <fullName evidence="2">Uncharacterized protein</fullName>
    </submittedName>
</protein>
<comment type="caution">
    <text evidence="2">The sequence shown here is derived from an EMBL/GenBank/DDBJ whole genome shotgun (WGS) entry which is preliminary data.</text>
</comment>
<evidence type="ECO:0000313" key="3">
    <source>
        <dbReference type="Proteomes" id="UP000553632"/>
    </source>
</evidence>
<name>A0A7J6UDA0_PEROL</name>
<evidence type="ECO:0000256" key="1">
    <source>
        <dbReference type="SAM" id="MobiDB-lite"/>
    </source>
</evidence>
<proteinExistence type="predicted"/>
<feature type="region of interest" description="Disordered" evidence="1">
    <location>
        <begin position="808"/>
        <end position="848"/>
    </location>
</feature>
<dbReference type="EMBL" id="JABANO010004430">
    <property type="protein sequence ID" value="KAF4755185.1"/>
    <property type="molecule type" value="Genomic_DNA"/>
</dbReference>
<keyword evidence="3" id="KW-1185">Reference proteome</keyword>
<dbReference type="AlphaFoldDB" id="A0A7J6UDA0"/>
<gene>
    <name evidence="2" type="ORF">FOZ63_005480</name>
</gene>
<feature type="region of interest" description="Disordered" evidence="1">
    <location>
        <begin position="608"/>
        <end position="627"/>
    </location>
</feature>
<feature type="non-terminal residue" evidence="2">
    <location>
        <position position="1"/>
    </location>
</feature>
<organism evidence="2 3">
    <name type="scientific">Perkinsus olseni</name>
    <name type="common">Perkinsus atlanticus</name>
    <dbReference type="NCBI Taxonomy" id="32597"/>
    <lineage>
        <taxon>Eukaryota</taxon>
        <taxon>Sar</taxon>
        <taxon>Alveolata</taxon>
        <taxon>Perkinsozoa</taxon>
        <taxon>Perkinsea</taxon>
        <taxon>Perkinsida</taxon>
        <taxon>Perkinsidae</taxon>
        <taxon>Perkinsus</taxon>
    </lineage>
</organism>
<reference evidence="2 3" key="1">
    <citation type="submission" date="2020-04" db="EMBL/GenBank/DDBJ databases">
        <title>Perkinsus olseni comparative genomics.</title>
        <authorList>
            <person name="Bogema D.R."/>
        </authorList>
    </citation>
    <scope>NUCLEOTIDE SEQUENCE [LARGE SCALE GENOMIC DNA]</scope>
    <source>
        <strain evidence="2 3">ATCC PRA-207</strain>
    </source>
</reference>
<evidence type="ECO:0000313" key="2">
    <source>
        <dbReference type="EMBL" id="KAF4755185.1"/>
    </source>
</evidence>
<accession>A0A7J6UDA0</accession>
<sequence length="1050" mass="117869">DAEESFAVRDEDRGLWILLCAGALLCAEIMNVLDEFLKISRRVADLQALGVSAAELRELVDNSSNAALDNDASFGCDEGPIVPLRVRREKVSALSKLIEAKLARVETPPECSTWMLYNVTFLCVLFYCRLKYRAKRRRRCAEMIRLFFLSVKPGSRIRDTIHKFLSRVRLIQRSVKSWIAQRFEDHREISTRWMRMELGIIRERWIAEQAAKIAELEARLSKMAAMGQQVDVLEMKQLEKSREAYKCIVRPPSANERRVQICVMQKEPPREHFAINSKICAHCESGFEESVKGVSGGAESGGTAVVVGFAGNPTEYSLLEAWIVLGADLGIQAGHPSLRKRRLREITAQHREDIERFKVDLKTWRDVDDAVRMISPHQDAHLPTPVCPPVPQPVSTAPDGVIEQVIRRLQDEVGGSDVVGEAKRRRFWEDSTGAEEERKADWLWKDAKQSPSGRYVDLHSALDRVIVSVVERAITDSKNEEWIIMEESAEAVLFCVGPEMIEGVKRQIKASFMSALVDIAEDRGPLVVSSEPGDEEFDLSTYRKLADSIHPAYQSPSVLLDCLVEQVGASIRNEERETQTSDDKVQKRKKEEALKLSKYIEVRLSQDWGPSKAGEESDSEGTDTNPYHDLQDAGAVLPSLDALGCQYRGVRMFGHKSVAAVAKRIEGCFRVPRASPVEGEGVLTADQRRALRTKIIPFMPKRLGSASIERLLLLTEFAKLMDSVTPAKGGAVGNCTLASLVDRRVYEKIPMGLLRQRLGSLIYGKGAGEPYLATRYWPRYDATLTAIYYPTPPGRMSLHAWREEIECDDDDEQQQVTEQREKDNEDVGGDGQPDAGEEGAEEAPLEAKGPRYEVREVFEKCFVPADGSVIISTRFARTAVSQRTPAPSDPEEGADEETKEKEIPEAAAGEEEEAPDAAENDEGGDDFDRELMYSRRVTRAFVKGCTLRVEESWVSCNYQDSTRLTVTRCEEHDFTLTYAPLQASRVTLRSKQGMELTPQQPAYGKRPSRMISNARCGDLVYDPEMSRRVFPNGVVQRELASGRKELLYPD</sequence>
<feature type="compositionally biased region" description="Acidic residues" evidence="1">
    <location>
        <begin position="908"/>
        <end position="927"/>
    </location>
</feature>
<feature type="region of interest" description="Disordered" evidence="1">
    <location>
        <begin position="878"/>
        <end position="927"/>
    </location>
</feature>
<feature type="non-terminal residue" evidence="2">
    <location>
        <position position="1050"/>
    </location>
</feature>